<gene>
    <name evidence="2" type="ORF">EST38_g554</name>
</gene>
<protein>
    <submittedName>
        <fullName evidence="2">Uncharacterized protein</fullName>
    </submittedName>
</protein>
<proteinExistence type="predicted"/>
<dbReference type="EMBL" id="SDEE01000007">
    <property type="protein sequence ID" value="RXW25224.1"/>
    <property type="molecule type" value="Genomic_DNA"/>
</dbReference>
<dbReference type="Proteomes" id="UP000290288">
    <property type="component" value="Unassembled WGS sequence"/>
</dbReference>
<evidence type="ECO:0000313" key="2">
    <source>
        <dbReference type="EMBL" id="RXW25224.1"/>
    </source>
</evidence>
<sequence length="387" mass="43059">MVSKYFESRPTEGRQASECAQEKSVVVTCPRFPSKAGQNPLHVKHLAHPEISYFAEPKPERGLSGSPTGSPTISESRSIRGEVVGSEASEGRVGMPQEDPIWPQVSVQYPENRLDGTASFPTRRAPPGGGSGMIVRIDGSPSPDITHGRVGVGYPSSLIGDYYHPFEDMTEQDAAFQGFENFEEHLDGEYIIQPISQHDELANVYRPATDFTQWECLEERWLEDEQEGITDALYPGQDYQHLTAREEEHWQVDDDGTSPERQDIPFHGGREDIGYEAMVGTDEMVEAEQDAFDSGEALQEEEAWADIYSKSDAQDSSQLGEESQQGSLVGVCQFLAGRSALLGFDTETETMSARLADRDSEKYGGVSKVELDVGRNLKDHWRPQRLY</sequence>
<feature type="region of interest" description="Disordered" evidence="1">
    <location>
        <begin position="1"/>
        <end position="21"/>
    </location>
</feature>
<feature type="region of interest" description="Disordered" evidence="1">
    <location>
        <begin position="56"/>
        <end position="99"/>
    </location>
</feature>
<organism evidence="2 3">
    <name type="scientific">Candolleomyces aberdarensis</name>
    <dbReference type="NCBI Taxonomy" id="2316362"/>
    <lineage>
        <taxon>Eukaryota</taxon>
        <taxon>Fungi</taxon>
        <taxon>Dikarya</taxon>
        <taxon>Basidiomycota</taxon>
        <taxon>Agaricomycotina</taxon>
        <taxon>Agaricomycetes</taxon>
        <taxon>Agaricomycetidae</taxon>
        <taxon>Agaricales</taxon>
        <taxon>Agaricineae</taxon>
        <taxon>Psathyrellaceae</taxon>
        <taxon>Candolleomyces</taxon>
    </lineage>
</organism>
<accession>A0A4Q2E0L9</accession>
<feature type="compositionally biased region" description="Polar residues" evidence="1">
    <location>
        <begin position="65"/>
        <end position="76"/>
    </location>
</feature>
<evidence type="ECO:0000313" key="3">
    <source>
        <dbReference type="Proteomes" id="UP000290288"/>
    </source>
</evidence>
<feature type="compositionally biased region" description="Basic and acidic residues" evidence="1">
    <location>
        <begin position="1"/>
        <end position="12"/>
    </location>
</feature>
<name>A0A4Q2E0L9_9AGAR</name>
<comment type="caution">
    <text evidence="2">The sequence shown here is derived from an EMBL/GenBank/DDBJ whole genome shotgun (WGS) entry which is preliminary data.</text>
</comment>
<dbReference type="AlphaFoldDB" id="A0A4Q2E0L9"/>
<reference evidence="2 3" key="1">
    <citation type="submission" date="2019-01" db="EMBL/GenBank/DDBJ databases">
        <title>Draft genome sequence of Psathyrella aberdarensis IHI B618.</title>
        <authorList>
            <person name="Buettner E."/>
            <person name="Kellner H."/>
        </authorList>
    </citation>
    <scope>NUCLEOTIDE SEQUENCE [LARGE SCALE GENOMIC DNA]</scope>
    <source>
        <strain evidence="2 3">IHI B618</strain>
    </source>
</reference>
<evidence type="ECO:0000256" key="1">
    <source>
        <dbReference type="SAM" id="MobiDB-lite"/>
    </source>
</evidence>
<keyword evidence="3" id="KW-1185">Reference proteome</keyword>